<dbReference type="EMBL" id="JBHFFA010000006">
    <property type="protein sequence ID" value="KAL2623002.1"/>
    <property type="molecule type" value="Genomic_DNA"/>
</dbReference>
<reference evidence="1 2" key="1">
    <citation type="submission" date="2024-09" db="EMBL/GenBank/DDBJ databases">
        <title>Chromosome-scale assembly of Riccia fluitans.</title>
        <authorList>
            <person name="Paukszto L."/>
            <person name="Sawicki J."/>
            <person name="Karawczyk K."/>
            <person name="Piernik-Szablinska J."/>
            <person name="Szczecinska M."/>
            <person name="Mazdziarz M."/>
        </authorList>
    </citation>
    <scope>NUCLEOTIDE SEQUENCE [LARGE SCALE GENOMIC DNA]</scope>
    <source>
        <strain evidence="1">Rf_01</strain>
        <tissue evidence="1">Aerial parts of the thallus</tissue>
    </source>
</reference>
<comment type="caution">
    <text evidence="1">The sequence shown here is derived from an EMBL/GenBank/DDBJ whole genome shotgun (WGS) entry which is preliminary data.</text>
</comment>
<evidence type="ECO:0000313" key="2">
    <source>
        <dbReference type="Proteomes" id="UP001605036"/>
    </source>
</evidence>
<dbReference type="AlphaFoldDB" id="A0ABD1YBD4"/>
<proteinExistence type="predicted"/>
<protein>
    <submittedName>
        <fullName evidence="1">Uncharacterized protein</fullName>
    </submittedName>
</protein>
<evidence type="ECO:0000313" key="1">
    <source>
        <dbReference type="EMBL" id="KAL2623002.1"/>
    </source>
</evidence>
<dbReference type="Proteomes" id="UP001605036">
    <property type="component" value="Unassembled WGS sequence"/>
</dbReference>
<name>A0ABD1YBD4_9MARC</name>
<keyword evidence="2" id="KW-1185">Reference proteome</keyword>
<gene>
    <name evidence="1" type="ORF">R1flu_003207</name>
</gene>
<sequence>MERSRRELSSLLCLHGSITESLGFLLNLQSPFRNLLKGEEESWVIRFHRSTFKGANNASQNAEDDSKRFGV</sequence>
<organism evidence="1 2">
    <name type="scientific">Riccia fluitans</name>
    <dbReference type="NCBI Taxonomy" id="41844"/>
    <lineage>
        <taxon>Eukaryota</taxon>
        <taxon>Viridiplantae</taxon>
        <taxon>Streptophyta</taxon>
        <taxon>Embryophyta</taxon>
        <taxon>Marchantiophyta</taxon>
        <taxon>Marchantiopsida</taxon>
        <taxon>Marchantiidae</taxon>
        <taxon>Marchantiales</taxon>
        <taxon>Ricciaceae</taxon>
        <taxon>Riccia</taxon>
    </lineage>
</organism>
<accession>A0ABD1YBD4</accession>